<keyword evidence="3" id="KW-1185">Reference proteome</keyword>
<feature type="region of interest" description="Disordered" evidence="1">
    <location>
        <begin position="127"/>
        <end position="160"/>
    </location>
</feature>
<name>A0A9W9FVS3_9EURO</name>
<dbReference type="OrthoDB" id="10256055at2759"/>
<evidence type="ECO:0000313" key="3">
    <source>
        <dbReference type="Proteomes" id="UP001149165"/>
    </source>
</evidence>
<evidence type="ECO:0000256" key="1">
    <source>
        <dbReference type="SAM" id="MobiDB-lite"/>
    </source>
</evidence>
<comment type="caution">
    <text evidence="2">The sequence shown here is derived from an EMBL/GenBank/DDBJ whole genome shotgun (WGS) entry which is preliminary data.</text>
</comment>
<dbReference type="AlphaFoldDB" id="A0A9W9FVS3"/>
<evidence type="ECO:0008006" key="4">
    <source>
        <dbReference type="Google" id="ProtNLM"/>
    </source>
</evidence>
<gene>
    <name evidence="2" type="ORF">N7456_003630</name>
</gene>
<dbReference type="PANTHER" id="PTHR41677:SF1">
    <property type="entry name" value="FE2OG DIOXYGENASE DOMAIN-CONTAINING PROTEIN"/>
    <property type="match status" value="1"/>
</dbReference>
<dbReference type="Proteomes" id="UP001149165">
    <property type="component" value="Unassembled WGS sequence"/>
</dbReference>
<proteinExistence type="predicted"/>
<dbReference type="PANTHER" id="PTHR41677">
    <property type="entry name" value="YALI0B19030P"/>
    <property type="match status" value="1"/>
</dbReference>
<reference evidence="2" key="1">
    <citation type="submission" date="2022-11" db="EMBL/GenBank/DDBJ databases">
        <authorList>
            <person name="Petersen C."/>
        </authorList>
    </citation>
    <scope>NUCLEOTIDE SEQUENCE</scope>
    <source>
        <strain evidence="2">IBT 30069</strain>
    </source>
</reference>
<protein>
    <recommendedName>
        <fullName evidence="4">Fe2OG dioxygenase domain-containing protein</fullName>
    </recommendedName>
</protein>
<reference evidence="2" key="2">
    <citation type="journal article" date="2023" name="IMA Fungus">
        <title>Comparative genomic study of the Penicillium genus elucidates a diverse pangenome and 15 lateral gene transfer events.</title>
        <authorList>
            <person name="Petersen C."/>
            <person name="Sorensen T."/>
            <person name="Nielsen M.R."/>
            <person name="Sondergaard T.E."/>
            <person name="Sorensen J.L."/>
            <person name="Fitzpatrick D.A."/>
            <person name="Frisvad J.C."/>
            <person name="Nielsen K.L."/>
        </authorList>
    </citation>
    <scope>NUCLEOTIDE SEQUENCE</scope>
    <source>
        <strain evidence="2">IBT 30069</strain>
    </source>
</reference>
<evidence type="ECO:0000313" key="2">
    <source>
        <dbReference type="EMBL" id="KAJ5106955.1"/>
    </source>
</evidence>
<organism evidence="2 3">
    <name type="scientific">Penicillium angulare</name>
    <dbReference type="NCBI Taxonomy" id="116970"/>
    <lineage>
        <taxon>Eukaryota</taxon>
        <taxon>Fungi</taxon>
        <taxon>Dikarya</taxon>
        <taxon>Ascomycota</taxon>
        <taxon>Pezizomycotina</taxon>
        <taxon>Eurotiomycetes</taxon>
        <taxon>Eurotiomycetidae</taxon>
        <taxon>Eurotiales</taxon>
        <taxon>Aspergillaceae</taxon>
        <taxon>Penicillium</taxon>
    </lineage>
</organism>
<accession>A0A9W9FVS3</accession>
<sequence length="351" mass="39588">MPSAAPFFDPKVHLAYQRPKAIHTMEDIKLQPSPISQVASTDPFQLLSNEGVKAFRRELFSKNVLENCSFPTRPGSVQLRGMAPRYAPFTYQFWTSPEVLGIIKDLAGVELVPVFDHEIAHTNVQLGPKGLEGVKDTPVDPPGPPPEYQSAKASKEETSKPVVPWHRDSYPFVCVVMLSDTTSMIDGETEMAKGDGSTVKVRSPAMQGGAVIMQGRHVSHIAIPAGNMPERITLVTSFRPRDPTLVDDSSLMNVRTKSLMPETYYQWVNYRLRLLSERFKHEADKLDARYTDAVALSDEGRPGFCRKETVDVDGLTIWMEEQMRYMRQTLFEMRPVTDEDNINKNYIPRVD</sequence>
<dbReference type="EMBL" id="JAPQKH010000003">
    <property type="protein sequence ID" value="KAJ5106955.1"/>
    <property type="molecule type" value="Genomic_DNA"/>
</dbReference>